<protein>
    <submittedName>
        <fullName evidence="2">Periplasmic component of amino acid ABC-type transporter/signal transduction system</fullName>
    </submittedName>
</protein>
<dbReference type="Gene3D" id="3.40.190.10">
    <property type="entry name" value="Periplasmic binding protein-like II"/>
    <property type="match status" value="2"/>
</dbReference>
<dbReference type="PANTHER" id="PTHR35936:SF25">
    <property type="entry name" value="ABC TRANSPORTER SUBSTRATE-BINDING PROTEIN"/>
    <property type="match status" value="1"/>
</dbReference>
<keyword evidence="1" id="KW-0732">Signal</keyword>
<feature type="chain" id="PRO_5003699263" evidence="1">
    <location>
        <begin position="22"/>
        <end position="502"/>
    </location>
</feature>
<dbReference type="eggNOG" id="COG0834">
    <property type="taxonomic scope" value="Bacteria"/>
</dbReference>
<evidence type="ECO:0000256" key="1">
    <source>
        <dbReference type="SAM" id="SignalP"/>
    </source>
</evidence>
<reference evidence="2 3" key="2">
    <citation type="submission" date="2012-02" db="EMBL/GenBank/DDBJ databases">
        <title>Improved High-Quality Draft sequence of Desulfobacter postgatei 2ac9.</title>
        <authorList>
            <consortium name="US DOE Joint Genome Institute"/>
            <person name="Lucas S."/>
            <person name="Han J."/>
            <person name="Lapidus A."/>
            <person name="Cheng J.-F."/>
            <person name="Goodwin L."/>
            <person name="Pitluck S."/>
            <person name="Peters L."/>
            <person name="Ovchinnikova G."/>
            <person name="Held B."/>
            <person name="Detter J.C."/>
            <person name="Han C."/>
            <person name="Tapia R."/>
            <person name="Land M."/>
            <person name="Hauser L."/>
            <person name="Kyrpides N."/>
            <person name="Ivanova N."/>
            <person name="Pagani I."/>
            <person name="Orellana R."/>
            <person name="Lovley D."/>
            <person name="Woyke T."/>
        </authorList>
    </citation>
    <scope>NUCLEOTIDE SEQUENCE [LARGE SCALE GENOMIC DNA]</scope>
    <source>
        <strain evidence="2 3">2ac9</strain>
    </source>
</reference>
<dbReference type="SUPFAM" id="SSF53850">
    <property type="entry name" value="Periplasmic binding protein-like II"/>
    <property type="match status" value="2"/>
</dbReference>
<dbReference type="EMBL" id="CM001488">
    <property type="protein sequence ID" value="EIM62355.1"/>
    <property type="molecule type" value="Genomic_DNA"/>
</dbReference>
<dbReference type="Proteomes" id="UP000005778">
    <property type="component" value="Chromosome"/>
</dbReference>
<proteinExistence type="predicted"/>
<sequence length="502" mass="57221">MAIKKTVVVWITLVSSLFALAAGGSAAQENAVLHAPLEHIDRKPVVFAMNNLGSDIYKRTMELIYKEAFSRLGYTFAYNLYPLKRSLGESNAGRIDGECARGWLPPAVQKKYPNLIQVREPIWESRICVYSMNPDIRVNEWQDLKKYENIVIGFSKGGGYLDRMIRQYGSGSQTFYGALNCTQGLRMLASKRIGMFLGVEDAIGSILNEAEFRQKTIYNAGSVDTLPLYPYLNKKYAHLAKPLASVLKQMKKEQIVDQYILRSQKEVFAPARKITISTGLMPPQKPSPDLNPSFFNKVAEVVTRAFALENYQVSFIFRSRLSAFNMAKERLVDGTMLWRKTKSRNNHFYFSNPLITAEIVFFHLKSKSFDWQQLDDLSSYRAGIVAGMQYEDLFDAAIFSGQLLSLTAKDETGNFNKLLSGEIDYTPVILESGYDTIREIFPKKTAALFTHHQKPLIRQNFYLLLSKQIKENQKVITDFNQGLYHLEKMDRSDVKQFQQSAP</sequence>
<accession>I5AYP2</accession>
<dbReference type="OrthoDB" id="368476at2"/>
<dbReference type="STRING" id="879212.DespoDRAFT_00325"/>
<dbReference type="AlphaFoldDB" id="I5AYP2"/>
<keyword evidence="3" id="KW-1185">Reference proteome</keyword>
<gene>
    <name evidence="2" type="ORF">DespoDRAFT_00325</name>
</gene>
<evidence type="ECO:0000313" key="3">
    <source>
        <dbReference type="Proteomes" id="UP000005778"/>
    </source>
</evidence>
<dbReference type="HOGENOM" id="CLU_542617_0_0_7"/>
<evidence type="ECO:0000313" key="2">
    <source>
        <dbReference type="EMBL" id="EIM62355.1"/>
    </source>
</evidence>
<name>I5AYP2_9BACT</name>
<reference evidence="2 3" key="1">
    <citation type="submission" date="2011-09" db="EMBL/GenBank/DDBJ databases">
        <authorList>
            <consortium name="US DOE Joint Genome Institute (JGI-PGF)"/>
            <person name="Lucas S."/>
            <person name="Han J."/>
            <person name="Lapidus A."/>
            <person name="Cheng J.-F."/>
            <person name="Goodwin L."/>
            <person name="Pitluck S."/>
            <person name="Peters L."/>
            <person name="Land M.L."/>
            <person name="Hauser L."/>
            <person name="Orellana R."/>
            <person name="Lovley D."/>
            <person name="Woyke T.J."/>
        </authorList>
    </citation>
    <scope>NUCLEOTIDE SEQUENCE [LARGE SCALE GENOMIC DNA]</scope>
    <source>
        <strain evidence="2 3">2ac9</strain>
    </source>
</reference>
<feature type="signal peptide" evidence="1">
    <location>
        <begin position="1"/>
        <end position="21"/>
    </location>
</feature>
<organism evidence="2 3">
    <name type="scientific">Desulfobacter postgatei 2ac9</name>
    <dbReference type="NCBI Taxonomy" id="879212"/>
    <lineage>
        <taxon>Bacteria</taxon>
        <taxon>Pseudomonadati</taxon>
        <taxon>Thermodesulfobacteriota</taxon>
        <taxon>Desulfobacteria</taxon>
        <taxon>Desulfobacterales</taxon>
        <taxon>Desulfobacteraceae</taxon>
        <taxon>Desulfobacter</taxon>
    </lineage>
</organism>
<dbReference type="RefSeq" id="WP_004070874.1">
    <property type="nucleotide sequence ID" value="NZ_CM001488.1"/>
</dbReference>
<dbReference type="PANTHER" id="PTHR35936">
    <property type="entry name" value="MEMBRANE-BOUND LYTIC MUREIN TRANSGLYCOSYLASE F"/>
    <property type="match status" value="1"/>
</dbReference>